<sequence>MFVMFPGADKPANTKSSEVTVAGVLQG</sequence>
<evidence type="ECO:0000313" key="2">
    <source>
        <dbReference type="EMBL" id="AFK47130.1"/>
    </source>
</evidence>
<proteinExistence type="evidence at transcript level"/>
<organism evidence="2">
    <name type="scientific">Lotus japonicus</name>
    <name type="common">Lotus corniculatus var. japonicus</name>
    <dbReference type="NCBI Taxonomy" id="34305"/>
    <lineage>
        <taxon>Eukaryota</taxon>
        <taxon>Viridiplantae</taxon>
        <taxon>Streptophyta</taxon>
        <taxon>Embryophyta</taxon>
        <taxon>Tracheophyta</taxon>
        <taxon>Spermatophyta</taxon>
        <taxon>Magnoliopsida</taxon>
        <taxon>eudicotyledons</taxon>
        <taxon>Gunneridae</taxon>
        <taxon>Pentapetalae</taxon>
        <taxon>rosids</taxon>
        <taxon>fabids</taxon>
        <taxon>Fabales</taxon>
        <taxon>Fabaceae</taxon>
        <taxon>Papilionoideae</taxon>
        <taxon>50 kb inversion clade</taxon>
        <taxon>NPAAA clade</taxon>
        <taxon>Hologalegina</taxon>
        <taxon>robinioid clade</taxon>
        <taxon>Loteae</taxon>
        <taxon>Lotus</taxon>
    </lineage>
</organism>
<accession>I3T3N8</accession>
<protein>
    <submittedName>
        <fullName evidence="2">Uncharacterized protein</fullName>
    </submittedName>
</protein>
<reference evidence="2" key="1">
    <citation type="submission" date="2012-05" db="EMBL/GenBank/DDBJ databases">
        <authorList>
            <person name="Krishnakumar V."/>
            <person name="Cheung F."/>
            <person name="Xiao Y."/>
            <person name="Chan A."/>
            <person name="Moskal W.A."/>
            <person name="Town C.D."/>
        </authorList>
    </citation>
    <scope>NUCLEOTIDE SEQUENCE</scope>
</reference>
<name>I3T3N8_LOTJA</name>
<dbReference type="AlphaFoldDB" id="I3T3N8"/>
<feature type="region of interest" description="Disordered" evidence="1">
    <location>
        <begin position="1"/>
        <end position="27"/>
    </location>
</feature>
<dbReference type="EMBL" id="BT147336">
    <property type="protein sequence ID" value="AFK47130.1"/>
    <property type="molecule type" value="mRNA"/>
</dbReference>
<evidence type="ECO:0000256" key="1">
    <source>
        <dbReference type="SAM" id="MobiDB-lite"/>
    </source>
</evidence>